<dbReference type="EMBL" id="CZBY01000038">
    <property type="protein sequence ID" value="CUQ92877.1"/>
    <property type="molecule type" value="Genomic_DNA"/>
</dbReference>
<evidence type="ECO:0000313" key="3">
    <source>
        <dbReference type="Proteomes" id="UP000095662"/>
    </source>
</evidence>
<dbReference type="AlphaFoldDB" id="A0A175A4K9"/>
<reference evidence="2 3" key="1">
    <citation type="submission" date="2015-09" db="EMBL/GenBank/DDBJ databases">
        <authorList>
            <consortium name="Pathogen Informatics"/>
        </authorList>
    </citation>
    <scope>NUCLEOTIDE SEQUENCE [LARGE SCALE GENOMIC DNA]</scope>
    <source>
        <strain evidence="2 3">2789STDY5834928</strain>
    </source>
</reference>
<feature type="transmembrane region" description="Helical" evidence="1">
    <location>
        <begin position="125"/>
        <end position="145"/>
    </location>
</feature>
<keyword evidence="1" id="KW-0472">Membrane</keyword>
<feature type="transmembrane region" description="Helical" evidence="1">
    <location>
        <begin position="84"/>
        <end position="105"/>
    </location>
</feature>
<dbReference type="Proteomes" id="UP000095662">
    <property type="component" value="Unassembled WGS sequence"/>
</dbReference>
<dbReference type="STRING" id="39492.ERS852540_02616"/>
<gene>
    <name evidence="2" type="ORF">ERS852540_02616</name>
</gene>
<sequence length="154" mass="17525">MFICKMISAITPIFVWLVINVYVLIFSKFLSPLSGLIVDILPSSLPWVLAITLLINAFAQVAIVSLTTIVAIRKFSYKIKCLTFSIPIMYLFFLLYNQPFIYIFVNTNEKSVFLDYTPAMPSWKASIFITVQYGIVMLITTLIACRKKCASDQK</sequence>
<keyword evidence="1" id="KW-1133">Transmembrane helix</keyword>
<evidence type="ECO:0000313" key="2">
    <source>
        <dbReference type="EMBL" id="CUQ92877.1"/>
    </source>
</evidence>
<feature type="transmembrane region" description="Helical" evidence="1">
    <location>
        <begin position="47"/>
        <end position="72"/>
    </location>
</feature>
<proteinExistence type="predicted"/>
<evidence type="ECO:0000256" key="1">
    <source>
        <dbReference type="SAM" id="Phobius"/>
    </source>
</evidence>
<feature type="transmembrane region" description="Helical" evidence="1">
    <location>
        <begin position="7"/>
        <end position="27"/>
    </location>
</feature>
<protein>
    <submittedName>
        <fullName evidence="2">Uncharacterized protein</fullName>
    </submittedName>
</protein>
<accession>A0A175A4K9</accession>
<keyword evidence="1" id="KW-0812">Transmembrane</keyword>
<name>A0A175A4K9_9FIRM</name>
<organism evidence="2 3">
    <name type="scientific">[Eubacterium] siraeum</name>
    <dbReference type="NCBI Taxonomy" id="39492"/>
    <lineage>
        <taxon>Bacteria</taxon>
        <taxon>Bacillati</taxon>
        <taxon>Bacillota</taxon>
        <taxon>Clostridia</taxon>
        <taxon>Eubacteriales</taxon>
        <taxon>Oscillospiraceae</taxon>
        <taxon>Oscillospiraceae incertae sedis</taxon>
    </lineage>
</organism>